<proteinExistence type="predicted"/>
<name>A0ABV0Q6Q4_9TELE</name>
<dbReference type="EMBL" id="JAHRIN010000787">
    <property type="protein sequence ID" value="MEQ2191439.1"/>
    <property type="molecule type" value="Genomic_DNA"/>
</dbReference>
<protein>
    <submittedName>
        <fullName evidence="1">Uncharacterized protein</fullName>
    </submittedName>
</protein>
<evidence type="ECO:0000313" key="1">
    <source>
        <dbReference type="EMBL" id="MEQ2191439.1"/>
    </source>
</evidence>
<organism evidence="1 2">
    <name type="scientific">Xenoophorus captivus</name>
    <dbReference type="NCBI Taxonomy" id="1517983"/>
    <lineage>
        <taxon>Eukaryota</taxon>
        <taxon>Metazoa</taxon>
        <taxon>Chordata</taxon>
        <taxon>Craniata</taxon>
        <taxon>Vertebrata</taxon>
        <taxon>Euteleostomi</taxon>
        <taxon>Actinopterygii</taxon>
        <taxon>Neopterygii</taxon>
        <taxon>Teleostei</taxon>
        <taxon>Neoteleostei</taxon>
        <taxon>Acanthomorphata</taxon>
        <taxon>Ovalentaria</taxon>
        <taxon>Atherinomorphae</taxon>
        <taxon>Cyprinodontiformes</taxon>
        <taxon>Goodeidae</taxon>
        <taxon>Xenoophorus</taxon>
    </lineage>
</organism>
<comment type="caution">
    <text evidence="1">The sequence shown here is derived from an EMBL/GenBank/DDBJ whole genome shotgun (WGS) entry which is preliminary data.</text>
</comment>
<dbReference type="Proteomes" id="UP001434883">
    <property type="component" value="Unassembled WGS sequence"/>
</dbReference>
<evidence type="ECO:0000313" key="2">
    <source>
        <dbReference type="Proteomes" id="UP001434883"/>
    </source>
</evidence>
<accession>A0ABV0Q6Q4</accession>
<keyword evidence="2" id="KW-1185">Reference proteome</keyword>
<sequence>MPPLYLQVNLVFSGLETSPFSSKCKKGHYGQTLHFYVSFDDKIFLHKARFVLFGNCNLAYYDAFGVTASSSLIGLDNEMLTNFTSSQQAFTFVVGLIFTFCTHTCSSLGHRTCLVSEQYDLQTFAWCLYLNVSPSGSGNCTQRLSRLVNVHKPLPDILADFFRFFVFYDVTQGSNVLPENTTTGVTSSSGLSKIA</sequence>
<reference evidence="1 2" key="1">
    <citation type="submission" date="2021-06" db="EMBL/GenBank/DDBJ databases">
        <authorList>
            <person name="Palmer J.M."/>
        </authorList>
    </citation>
    <scope>NUCLEOTIDE SEQUENCE [LARGE SCALE GENOMIC DNA]</scope>
    <source>
        <strain evidence="1 2">XC_2019</strain>
        <tissue evidence="1">Muscle</tissue>
    </source>
</reference>
<gene>
    <name evidence="1" type="ORF">XENOCAPTIV_028618</name>
</gene>